<evidence type="ECO:0000259" key="1">
    <source>
        <dbReference type="PROSITE" id="PS50821"/>
    </source>
</evidence>
<dbReference type="Pfam" id="PF02170">
    <property type="entry name" value="PAZ"/>
    <property type="match status" value="1"/>
</dbReference>
<dbReference type="InterPro" id="IPR036085">
    <property type="entry name" value="PAZ_dom_sf"/>
</dbReference>
<feature type="domain" description="Piwi" evidence="2">
    <location>
        <begin position="230"/>
        <end position="545"/>
    </location>
</feature>
<dbReference type="SUPFAM" id="SSF101690">
    <property type="entry name" value="PAZ domain"/>
    <property type="match status" value="1"/>
</dbReference>
<dbReference type="AlphaFoldDB" id="A0A834RFH0"/>
<name>A0A834RFH0_SARSC</name>
<dbReference type="PANTHER" id="PTHR22891">
    <property type="entry name" value="EUKARYOTIC TRANSLATION INITIATION FACTOR 2C"/>
    <property type="match status" value="1"/>
</dbReference>
<feature type="domain" description="PAZ" evidence="1">
    <location>
        <begin position="1"/>
        <end position="72"/>
    </location>
</feature>
<dbReference type="InterPro" id="IPR003100">
    <property type="entry name" value="PAZ_dom"/>
</dbReference>
<gene>
    <name evidence="3" type="ORF">SSS_1387</name>
</gene>
<organism evidence="3">
    <name type="scientific">Sarcoptes scabiei</name>
    <name type="common">Itch mite</name>
    <name type="synonym">Acarus scabiei</name>
    <dbReference type="NCBI Taxonomy" id="52283"/>
    <lineage>
        <taxon>Eukaryota</taxon>
        <taxon>Metazoa</taxon>
        <taxon>Ecdysozoa</taxon>
        <taxon>Arthropoda</taxon>
        <taxon>Chelicerata</taxon>
        <taxon>Arachnida</taxon>
        <taxon>Acari</taxon>
        <taxon>Acariformes</taxon>
        <taxon>Sarcoptiformes</taxon>
        <taxon>Astigmata</taxon>
        <taxon>Psoroptidia</taxon>
        <taxon>Sarcoptoidea</taxon>
        <taxon>Sarcoptidae</taxon>
        <taxon>Sarcoptinae</taxon>
        <taxon>Sarcoptes</taxon>
    </lineage>
</organism>
<reference evidence="5" key="1">
    <citation type="journal article" date="2020" name="PLoS Negl. Trop. Dis.">
        <title>High-quality nuclear genome for Sarcoptes scabiei-A critical resource for a neglected parasite.</title>
        <authorList>
            <person name="Korhonen P.K."/>
            <person name="Gasser R.B."/>
            <person name="Ma G."/>
            <person name="Wang T."/>
            <person name="Stroehlein A.J."/>
            <person name="Young N.D."/>
            <person name="Ang C.S."/>
            <person name="Fernando D.D."/>
            <person name="Lu H.C."/>
            <person name="Taylor S."/>
            <person name="Reynolds S.L."/>
            <person name="Mofiz E."/>
            <person name="Najaraj S.H."/>
            <person name="Gowda H."/>
            <person name="Madugundu A."/>
            <person name="Renuse S."/>
            <person name="Holt D."/>
            <person name="Pandey A."/>
            <person name="Papenfuss A.T."/>
            <person name="Fischer K."/>
        </authorList>
    </citation>
    <scope>NUCLEOTIDE SEQUENCE [LARGE SCALE GENOMIC DNA]</scope>
</reference>
<reference evidence="3" key="2">
    <citation type="submission" date="2020-01" db="EMBL/GenBank/DDBJ databases">
        <authorList>
            <person name="Korhonen P.K.K."/>
            <person name="Guangxu M.G."/>
            <person name="Wang T.W."/>
            <person name="Stroehlein A.J.S."/>
            <person name="Young N.D."/>
            <person name="Ang C.-S.A."/>
            <person name="Fernando D.W.F."/>
            <person name="Lu H.L."/>
            <person name="Taylor S.T."/>
            <person name="Ehtesham M.E.M."/>
            <person name="Najaraj S.H.N."/>
            <person name="Harsha G.H.G."/>
            <person name="Madugundu A.M."/>
            <person name="Renuse S.R."/>
            <person name="Holt D.H."/>
            <person name="Pandey A.P."/>
            <person name="Papenfuss A.P."/>
            <person name="Gasser R.B.G."/>
            <person name="Fischer K.F."/>
        </authorList>
    </citation>
    <scope>NUCLEOTIDE SEQUENCE</scope>
    <source>
        <strain evidence="3">SSS_KF_BRIS2020</strain>
    </source>
</reference>
<dbReference type="PROSITE" id="PS50822">
    <property type="entry name" value="PIWI"/>
    <property type="match status" value="1"/>
</dbReference>
<dbReference type="InterPro" id="IPR036397">
    <property type="entry name" value="RNaseH_sf"/>
</dbReference>
<dbReference type="Pfam" id="PF02171">
    <property type="entry name" value="Piwi"/>
    <property type="match status" value="1"/>
</dbReference>
<dbReference type="InterPro" id="IPR012337">
    <property type="entry name" value="RNaseH-like_sf"/>
</dbReference>
<dbReference type="PROSITE" id="PS50821">
    <property type="entry name" value="PAZ"/>
    <property type="match status" value="1"/>
</dbReference>
<evidence type="ECO:0000313" key="4">
    <source>
        <dbReference type="EnsemblMetazoa" id="KAF7495671.1"/>
    </source>
</evidence>
<dbReference type="GO" id="GO:0034587">
    <property type="term" value="P:piRNA processing"/>
    <property type="evidence" value="ECO:0007669"/>
    <property type="project" value="UniProtKB-ARBA"/>
</dbReference>
<dbReference type="EnsemblMetazoa" id="SSS_1387s_mrna">
    <property type="protein sequence ID" value="KAF7495671.1"/>
    <property type="gene ID" value="SSS_1387"/>
</dbReference>
<proteinExistence type="predicted"/>
<evidence type="ECO:0000313" key="3">
    <source>
        <dbReference type="EMBL" id="KAF7495671.1"/>
    </source>
</evidence>
<evidence type="ECO:0000259" key="2">
    <source>
        <dbReference type="PROSITE" id="PS50822"/>
    </source>
</evidence>
<keyword evidence="5" id="KW-1185">Reference proteome</keyword>
<sequence length="585" mass="67702">MHCNNQKMLYMIEKVILKRPKEVFIPMENNQKKSISQYFKEKYSIETKNYPLVKLVSKKELYLPLELCKLVDKQFLDHRKLNDPQLDRHLLDVSTHQPQHYIKTASDYVREIQDSGSSYLSKFGMQINVKPSEIMGRVLPSPDQFNLRRDDRFYDTTSNQISWAIFSFDSRTRNEKLEDFNRSLVQKAKNFGLVFYNKPEVSVTQQIRSLVDVRNVLMNLQQKFQKQIQIVFFVIPQRHESLNNQDIYNVIKALCDRAQISGGFGFRTQCINASKLNLGKGYIENLLLKINGKLGGSNSIIKPTEFNKMPKSFKTSETIVFGVDVHHAGLTEQSQASIAAVVGSLDEKFSKFTAAVRIQPFDRDEIILNIDSMFEEILNEYKRINGHYPKTAVIFRDGVSDGQLPKIEDKELAAIKKVFQKLNVKVNILLFVVQKRHNFRFISVEAAHGPKKNSHNVPSGTVVDNSIVSAKYVNFFINSHYSMLGTSKPTKYICLRNDWQLSKDQLHLLCFFMCFNCIRFRGVIAIPTAIRYADLCAYRSKIHLEARLAITGIDAKKKQVAEIMLQQMNDWIKVDHNVRNYLYYC</sequence>
<dbReference type="SUPFAM" id="SSF53098">
    <property type="entry name" value="Ribonuclease H-like"/>
    <property type="match status" value="1"/>
</dbReference>
<dbReference type="InterPro" id="IPR003165">
    <property type="entry name" value="Piwi"/>
</dbReference>
<dbReference type="GO" id="GO:0003723">
    <property type="term" value="F:RNA binding"/>
    <property type="evidence" value="ECO:0007669"/>
    <property type="project" value="InterPro"/>
</dbReference>
<dbReference type="OrthoDB" id="6500565at2759"/>
<dbReference type="Proteomes" id="UP000070412">
    <property type="component" value="Unassembled WGS sequence"/>
</dbReference>
<dbReference type="EMBL" id="WVUK01000046">
    <property type="protein sequence ID" value="KAF7495671.1"/>
    <property type="molecule type" value="Genomic_DNA"/>
</dbReference>
<reference evidence="4" key="3">
    <citation type="submission" date="2022-06" db="UniProtKB">
        <authorList>
            <consortium name="EnsemblMetazoa"/>
        </authorList>
    </citation>
    <scope>IDENTIFICATION</scope>
</reference>
<evidence type="ECO:0000313" key="5">
    <source>
        <dbReference type="Proteomes" id="UP000070412"/>
    </source>
</evidence>
<protein>
    <submittedName>
        <fullName evidence="3">Protein argonaute-3</fullName>
    </submittedName>
</protein>
<accession>A0A834RFH0</accession>
<dbReference type="SMART" id="SM00950">
    <property type="entry name" value="Piwi"/>
    <property type="match status" value="1"/>
</dbReference>
<dbReference type="Gene3D" id="3.30.420.10">
    <property type="entry name" value="Ribonuclease H-like superfamily/Ribonuclease H"/>
    <property type="match status" value="1"/>
</dbReference>
<dbReference type="Gene3D" id="2.170.260.10">
    <property type="entry name" value="paz domain"/>
    <property type="match status" value="1"/>
</dbReference>
<dbReference type="Gene3D" id="3.40.50.2300">
    <property type="match status" value="1"/>
</dbReference>